<reference evidence="2" key="1">
    <citation type="submission" date="2009-02" db="EMBL/GenBank/DDBJ databases">
        <title>The Genome Sequence of Ajellomyces capsulatus strain G186AR.</title>
        <authorList>
            <consortium name="The Broad Institute Genome Sequencing Platform"/>
            <person name="Champion M."/>
            <person name="Cuomo C."/>
            <person name="Ma L.-J."/>
            <person name="Henn M.R."/>
            <person name="Sil A."/>
            <person name="Goldman B."/>
            <person name="Young S.K."/>
            <person name="Kodira C.D."/>
            <person name="Zeng Q."/>
            <person name="Koehrsen M."/>
            <person name="Alvarado L."/>
            <person name="Berlin A."/>
            <person name="Borenstein D."/>
            <person name="Chen Z."/>
            <person name="Engels R."/>
            <person name="Freedman E."/>
            <person name="Gellesch M."/>
            <person name="Goldberg J."/>
            <person name="Griggs A."/>
            <person name="Gujja S."/>
            <person name="Heiman D."/>
            <person name="Hepburn T."/>
            <person name="Howarth C."/>
            <person name="Jen D."/>
            <person name="Larson L."/>
            <person name="Lewis B."/>
            <person name="Mehta T."/>
            <person name="Park D."/>
            <person name="Pearson M."/>
            <person name="Roberts A."/>
            <person name="Saif S."/>
            <person name="Shea T."/>
            <person name="Shenoy N."/>
            <person name="Sisk P."/>
            <person name="Stolte C."/>
            <person name="Sykes S."/>
            <person name="Walk T."/>
            <person name="White J."/>
            <person name="Yandava C."/>
            <person name="Klein B."/>
            <person name="McEwen J.G."/>
            <person name="Puccia R."/>
            <person name="Goldman G.H."/>
            <person name="Felipe M.S."/>
            <person name="Nino-Vega G."/>
            <person name="San-Blas G."/>
            <person name="Taylor J."/>
            <person name="Mendoza L."/>
            <person name="Galagan J."/>
            <person name="Nusbaum C."/>
            <person name="Birren B."/>
        </authorList>
    </citation>
    <scope>NUCLEOTIDE SEQUENCE</scope>
    <source>
        <strain evidence="2">G186AR</strain>
    </source>
</reference>
<dbReference type="HOGENOM" id="CLU_1864566_0_0_1"/>
<sequence length="137" mass="14535">MAKKRFNYPLMNHCIIAITIITTVKLTQPPTTTTTFPAPFTGAIFPTTAVPRPPAESVQLISAQANPSGQQPPPALAAQPVQPAAHLRPSPPGEDRDTVGSIPITIVAPLSSTIVVEEIGGQEVGFTSRPVRQQPPW</sequence>
<dbReference type="InParanoid" id="C0NMS3"/>
<feature type="compositionally biased region" description="Polar residues" evidence="1">
    <location>
        <begin position="59"/>
        <end position="69"/>
    </location>
</feature>
<evidence type="ECO:0000256" key="1">
    <source>
        <dbReference type="SAM" id="MobiDB-lite"/>
    </source>
</evidence>
<evidence type="ECO:0000313" key="3">
    <source>
        <dbReference type="Proteomes" id="UP000001631"/>
    </source>
</evidence>
<proteinExistence type="predicted"/>
<dbReference type="RefSeq" id="XP_045287652.1">
    <property type="nucleotide sequence ID" value="XM_045431099.1"/>
</dbReference>
<evidence type="ECO:0000313" key="2">
    <source>
        <dbReference type="EMBL" id="EEH07171.1"/>
    </source>
</evidence>
<organism evidence="2 3">
    <name type="scientific">Ajellomyces capsulatus (strain G186AR / H82 / ATCC MYA-2454 / RMSCC 2432)</name>
    <name type="common">Darling's disease fungus</name>
    <name type="synonym">Histoplasma capsulatum</name>
    <dbReference type="NCBI Taxonomy" id="447093"/>
    <lineage>
        <taxon>Eukaryota</taxon>
        <taxon>Fungi</taxon>
        <taxon>Dikarya</taxon>
        <taxon>Ascomycota</taxon>
        <taxon>Pezizomycotina</taxon>
        <taxon>Eurotiomycetes</taxon>
        <taxon>Eurotiomycetidae</taxon>
        <taxon>Onygenales</taxon>
        <taxon>Ajellomycetaceae</taxon>
        <taxon>Histoplasma</taxon>
    </lineage>
</organism>
<dbReference type="EMBL" id="GG663367">
    <property type="protein sequence ID" value="EEH07171.1"/>
    <property type="molecule type" value="Genomic_DNA"/>
</dbReference>
<feature type="region of interest" description="Disordered" evidence="1">
    <location>
        <begin position="47"/>
        <end position="100"/>
    </location>
</feature>
<name>C0NMS3_AJECG</name>
<keyword evidence="3" id="KW-1185">Reference proteome</keyword>
<protein>
    <submittedName>
        <fullName evidence="2">Uncharacterized protein</fullName>
    </submittedName>
</protein>
<gene>
    <name evidence="2" type="ORF">HCBG_04050</name>
</gene>
<dbReference type="GeneID" id="69037066"/>
<feature type="compositionally biased region" description="Low complexity" evidence="1">
    <location>
        <begin position="76"/>
        <end position="85"/>
    </location>
</feature>
<dbReference type="Proteomes" id="UP000001631">
    <property type="component" value="Unassembled WGS sequence"/>
</dbReference>
<dbReference type="AlphaFoldDB" id="C0NMS3"/>
<accession>C0NMS3</accession>